<sequence length="176" mass="19213">MSKESSPTPPGPPQSTRSTTTHRTTSSQSSTSTISTFSSIGTAAKIAVKPSSTSTNRSVSHGLAAILVEGHLVPSGERQEHGTEHDNDDIFTSSQRIRKRDRFLNLFRSSSPEPKVESRTAEHDATTYLPSSIGIKSGIEIGHVDTTFAVHWPASWSRRCCRPANKPLENHAFQHH</sequence>
<gene>
    <name evidence="2" type="ORF">BGZ95_005453</name>
</gene>
<dbReference type="Proteomes" id="UP001194580">
    <property type="component" value="Unassembled WGS sequence"/>
</dbReference>
<feature type="compositionally biased region" description="Low complexity" evidence="1">
    <location>
        <begin position="14"/>
        <end position="37"/>
    </location>
</feature>
<evidence type="ECO:0000313" key="3">
    <source>
        <dbReference type="Proteomes" id="UP001194580"/>
    </source>
</evidence>
<feature type="region of interest" description="Disordered" evidence="1">
    <location>
        <begin position="72"/>
        <end position="94"/>
    </location>
</feature>
<reference evidence="2" key="1">
    <citation type="journal article" date="2020" name="Fungal Divers.">
        <title>Resolving the Mortierellaceae phylogeny through synthesis of multi-gene phylogenetics and phylogenomics.</title>
        <authorList>
            <person name="Vandepol N."/>
            <person name="Liber J."/>
            <person name="Desiro A."/>
            <person name="Na H."/>
            <person name="Kennedy M."/>
            <person name="Barry K."/>
            <person name="Grigoriev I.V."/>
            <person name="Miller A.N."/>
            <person name="O'Donnell K."/>
            <person name="Stajich J.E."/>
            <person name="Bonito G."/>
        </authorList>
    </citation>
    <scope>NUCLEOTIDE SEQUENCE</scope>
    <source>
        <strain evidence="2">NRRL 28262</strain>
    </source>
</reference>
<dbReference type="AlphaFoldDB" id="A0AAD4DIH0"/>
<protein>
    <submittedName>
        <fullName evidence="2">Uncharacterized protein</fullName>
    </submittedName>
</protein>
<accession>A0AAD4DIH0</accession>
<organism evidence="2 3">
    <name type="scientific">Linnemannia exigua</name>
    <dbReference type="NCBI Taxonomy" id="604196"/>
    <lineage>
        <taxon>Eukaryota</taxon>
        <taxon>Fungi</taxon>
        <taxon>Fungi incertae sedis</taxon>
        <taxon>Mucoromycota</taxon>
        <taxon>Mortierellomycotina</taxon>
        <taxon>Mortierellomycetes</taxon>
        <taxon>Mortierellales</taxon>
        <taxon>Mortierellaceae</taxon>
        <taxon>Linnemannia</taxon>
    </lineage>
</organism>
<dbReference type="EMBL" id="JAAAIL010000252">
    <property type="protein sequence ID" value="KAG0277733.1"/>
    <property type="molecule type" value="Genomic_DNA"/>
</dbReference>
<feature type="region of interest" description="Disordered" evidence="1">
    <location>
        <begin position="1"/>
        <end position="37"/>
    </location>
</feature>
<evidence type="ECO:0000313" key="2">
    <source>
        <dbReference type="EMBL" id="KAG0277733.1"/>
    </source>
</evidence>
<keyword evidence="3" id="KW-1185">Reference proteome</keyword>
<proteinExistence type="predicted"/>
<name>A0AAD4DIH0_9FUNG</name>
<evidence type="ECO:0000256" key="1">
    <source>
        <dbReference type="SAM" id="MobiDB-lite"/>
    </source>
</evidence>
<comment type="caution">
    <text evidence="2">The sequence shown here is derived from an EMBL/GenBank/DDBJ whole genome shotgun (WGS) entry which is preliminary data.</text>
</comment>